<feature type="compositionally biased region" description="Basic and acidic residues" evidence="1">
    <location>
        <begin position="133"/>
        <end position="156"/>
    </location>
</feature>
<name>A0A845MAT8_9RHOB</name>
<evidence type="ECO:0000313" key="3">
    <source>
        <dbReference type="EMBL" id="MZR13991.1"/>
    </source>
</evidence>
<accession>A0A845MAT8</accession>
<dbReference type="AlphaFoldDB" id="A0A845MAT8"/>
<feature type="region of interest" description="Disordered" evidence="1">
    <location>
        <begin position="67"/>
        <end position="169"/>
    </location>
</feature>
<dbReference type="GO" id="GO:0004519">
    <property type="term" value="F:endonuclease activity"/>
    <property type="evidence" value="ECO:0007669"/>
    <property type="project" value="UniProtKB-KW"/>
</dbReference>
<feature type="compositionally biased region" description="Low complexity" evidence="1">
    <location>
        <begin position="67"/>
        <end position="119"/>
    </location>
</feature>
<keyword evidence="3" id="KW-0540">Nuclease</keyword>
<feature type="compositionally biased region" description="Low complexity" evidence="1">
    <location>
        <begin position="158"/>
        <end position="169"/>
    </location>
</feature>
<dbReference type="Gene3D" id="1.10.150.20">
    <property type="entry name" value="5' to 3' exonuclease, C-terminal subdomain"/>
    <property type="match status" value="1"/>
</dbReference>
<feature type="transmembrane region" description="Helical" evidence="2">
    <location>
        <begin position="34"/>
        <end position="52"/>
    </location>
</feature>
<keyword evidence="4" id="KW-1185">Reference proteome</keyword>
<dbReference type="Pfam" id="PF14520">
    <property type="entry name" value="HHH_5"/>
    <property type="match status" value="1"/>
</dbReference>
<protein>
    <submittedName>
        <fullName evidence="3">Endonuclease</fullName>
    </submittedName>
</protein>
<keyword evidence="2" id="KW-1133">Transmembrane helix</keyword>
<evidence type="ECO:0000256" key="2">
    <source>
        <dbReference type="SAM" id="Phobius"/>
    </source>
</evidence>
<keyword evidence="2" id="KW-0472">Membrane</keyword>
<evidence type="ECO:0000256" key="1">
    <source>
        <dbReference type="SAM" id="MobiDB-lite"/>
    </source>
</evidence>
<dbReference type="EMBL" id="WTUX01000017">
    <property type="protein sequence ID" value="MZR13991.1"/>
    <property type="molecule type" value="Genomic_DNA"/>
</dbReference>
<keyword evidence="3" id="KW-0255">Endonuclease</keyword>
<gene>
    <name evidence="3" type="ORF">GQE99_13295</name>
</gene>
<proteinExistence type="predicted"/>
<evidence type="ECO:0000313" key="4">
    <source>
        <dbReference type="Proteomes" id="UP000467322"/>
    </source>
</evidence>
<feature type="transmembrane region" description="Helical" evidence="2">
    <location>
        <begin position="7"/>
        <end position="28"/>
    </location>
</feature>
<keyword evidence="3" id="KW-0378">Hydrolase</keyword>
<organism evidence="3 4">
    <name type="scientific">Maritimibacter harenae</name>
    <dbReference type="NCBI Taxonomy" id="2606218"/>
    <lineage>
        <taxon>Bacteria</taxon>
        <taxon>Pseudomonadati</taxon>
        <taxon>Pseudomonadota</taxon>
        <taxon>Alphaproteobacteria</taxon>
        <taxon>Rhodobacterales</taxon>
        <taxon>Roseobacteraceae</taxon>
        <taxon>Maritimibacter</taxon>
    </lineage>
</organism>
<sequence>MANNDSGLFSCRNTCWIVGGLVGLVVLLLINSPWIWAIIAGIVVAVAVALILQRMFCSDVPASAGSTVGTGAAPAPAAKTDTSEPAAAAASSAGTGDMDAAAAKPAPATEASAEAQEAEPSPDPFITPSKDLPGQRELESKKGEWKYEGGDAEATKSAKPAAKAAPAAGGADDLKMIKGVGPGIEKKLNDAGITTFAQIAAWSVADIEKMDDMLSFRGRIKRDDWVTQAKSLASGEETEFSKKASSSGRYDEKK</sequence>
<dbReference type="RefSeq" id="WP_161352117.1">
    <property type="nucleotide sequence ID" value="NZ_WTUX01000017.1"/>
</dbReference>
<keyword evidence="2" id="KW-0812">Transmembrane</keyword>
<feature type="region of interest" description="Disordered" evidence="1">
    <location>
        <begin position="231"/>
        <end position="254"/>
    </location>
</feature>
<dbReference type="Proteomes" id="UP000467322">
    <property type="component" value="Unassembled WGS sequence"/>
</dbReference>
<comment type="caution">
    <text evidence="3">The sequence shown here is derived from an EMBL/GenBank/DDBJ whole genome shotgun (WGS) entry which is preliminary data.</text>
</comment>
<reference evidence="3 4" key="1">
    <citation type="submission" date="2019-12" db="EMBL/GenBank/DDBJ databases">
        <title>Maritimibacter sp. nov. sp. isolated from sea sand.</title>
        <authorList>
            <person name="Kim J."/>
            <person name="Jeong S.E."/>
            <person name="Jung H.S."/>
            <person name="Jeon C.O."/>
        </authorList>
    </citation>
    <scope>NUCLEOTIDE SEQUENCE [LARGE SCALE GENOMIC DNA]</scope>
    <source>
        <strain evidence="3 4">DP07</strain>
    </source>
</reference>